<dbReference type="SUPFAM" id="SSF54211">
    <property type="entry name" value="Ribosomal protein S5 domain 2-like"/>
    <property type="match status" value="2"/>
</dbReference>
<sequence>MQQRTIKEAFSANGKGLHTGLKTTITFRPAPVDFGYRIKRIDLEGSPVITASAENVMNTQRCTVLSVDGIQVAMIEHALAALYGCEIDNCLIEIDSPEFPILDGSAIEYVNNIHRVGFEEQSKERIYYEVDQNIEYFDAETGSYLILMPSDRFSVHVQIAFDSEVLPVQKAFLENLSDFKDEVSMCRTFVFIREIESLLKTGLIKGGDLDNAIVIYDQLIQQKELDRLADVMGIERRKIDKTGYIVNRPLLFPNEPARHKLLDVIGDIALVGRFIKGRIIANRPGHRINNLFARNIIEQIETKPVFEMHANFL</sequence>
<feature type="binding site" evidence="12">
    <location>
        <position position="77"/>
    </location>
    <ligand>
        <name>Zn(2+)</name>
        <dbReference type="ChEBI" id="CHEBI:29105"/>
    </ligand>
</feature>
<keyword evidence="5 12" id="KW-0444">Lipid biosynthesis</keyword>
<keyword evidence="14" id="KW-1185">Reference proteome</keyword>
<comment type="cofactor">
    <cofactor evidence="1 12">
        <name>Zn(2+)</name>
        <dbReference type="ChEBI" id="CHEBI:29105"/>
    </cofactor>
</comment>
<dbReference type="Proteomes" id="UP000187464">
    <property type="component" value="Chromosome I"/>
</dbReference>
<evidence type="ECO:0000313" key="14">
    <source>
        <dbReference type="Proteomes" id="UP000187464"/>
    </source>
</evidence>
<dbReference type="EC" id="3.5.1.108" evidence="4 12"/>
<feature type="active site" description="Proton donor" evidence="12">
    <location>
        <position position="286"/>
    </location>
</feature>
<dbReference type="PANTHER" id="PTHR33694">
    <property type="entry name" value="UDP-3-O-ACYL-N-ACETYLGLUCOSAMINE DEACETYLASE 1, MITOCHONDRIAL-RELATED"/>
    <property type="match status" value="1"/>
</dbReference>
<feature type="binding site" evidence="12">
    <location>
        <position position="263"/>
    </location>
    <ligand>
        <name>Zn(2+)</name>
        <dbReference type="ChEBI" id="CHEBI:29105"/>
    </ligand>
</feature>
<dbReference type="RefSeq" id="WP_076931012.1">
    <property type="nucleotide sequence ID" value="NZ_LT605205.1"/>
</dbReference>
<protein>
    <recommendedName>
        <fullName evidence="4 12">UDP-3-O-acyl-N-acetylglucosamine deacetylase</fullName>
        <shortName evidence="12">UDP-3-O-acyl-GlcNAc deacetylase</shortName>
        <ecNumber evidence="4 12">3.5.1.108</ecNumber>
    </recommendedName>
    <alternativeName>
        <fullName evidence="12">UDP-3-O-[R-3-hydroxymyristoyl]-N-acetylglucosamine deacetylase</fullName>
    </alternativeName>
</protein>
<comment type="pathway">
    <text evidence="3 12">Glycolipid biosynthesis; lipid IV(A) biosynthesis; lipid IV(A) from (3R)-3-hydroxytetradecanoyl-[acyl-carrier-protein] and UDP-N-acetyl-alpha-D-glucosamine: step 2/6.</text>
</comment>
<keyword evidence="8 12" id="KW-0378">Hydrolase</keyword>
<dbReference type="InterPro" id="IPR011334">
    <property type="entry name" value="UDP-acyl_GlcNac_deAcase_C"/>
</dbReference>
<dbReference type="UniPathway" id="UPA00359">
    <property type="reaction ID" value="UER00478"/>
</dbReference>
<feature type="binding site" evidence="12">
    <location>
        <position position="259"/>
    </location>
    <ligand>
        <name>Zn(2+)</name>
        <dbReference type="ChEBI" id="CHEBI:29105"/>
    </ligand>
</feature>
<evidence type="ECO:0000256" key="11">
    <source>
        <dbReference type="ARBA" id="ARBA00024535"/>
    </source>
</evidence>
<comment type="function">
    <text evidence="2 12">Catalyzes the hydrolysis of UDP-3-O-myristoyl-N-acetylglucosamine to form UDP-3-O-myristoylglucosamine and acetate, the committed step in lipid A biosynthesis.</text>
</comment>
<dbReference type="InterPro" id="IPR004463">
    <property type="entry name" value="UDP-acyl_GlcNac_deAcase"/>
</dbReference>
<gene>
    <name evidence="12" type="primary">lpxC</name>
    <name evidence="13" type="ORF">PSM36_2345</name>
</gene>
<proteinExistence type="inferred from homology"/>
<evidence type="ECO:0000256" key="7">
    <source>
        <dbReference type="ARBA" id="ARBA00022723"/>
    </source>
</evidence>
<evidence type="ECO:0000313" key="13">
    <source>
        <dbReference type="EMBL" id="SCD21150.1"/>
    </source>
</evidence>
<evidence type="ECO:0000256" key="4">
    <source>
        <dbReference type="ARBA" id="ARBA00012745"/>
    </source>
</evidence>
<evidence type="ECO:0000256" key="1">
    <source>
        <dbReference type="ARBA" id="ARBA00001947"/>
    </source>
</evidence>
<dbReference type="GO" id="GO:0009245">
    <property type="term" value="P:lipid A biosynthetic process"/>
    <property type="evidence" value="ECO:0007669"/>
    <property type="project" value="UniProtKB-UniRule"/>
</dbReference>
<dbReference type="AlphaFoldDB" id="A0A1R3T212"/>
<dbReference type="Gene3D" id="3.30.230.20">
    <property type="entry name" value="lpxc deacetylase, domain 1"/>
    <property type="match status" value="1"/>
</dbReference>
<evidence type="ECO:0000256" key="6">
    <source>
        <dbReference type="ARBA" id="ARBA00022556"/>
    </source>
</evidence>
<evidence type="ECO:0000256" key="12">
    <source>
        <dbReference type="HAMAP-Rule" id="MF_00388"/>
    </source>
</evidence>
<keyword evidence="6 12" id="KW-0441">Lipid A biosynthesis</keyword>
<dbReference type="EMBL" id="LT605205">
    <property type="protein sequence ID" value="SCD21150.1"/>
    <property type="molecule type" value="Genomic_DNA"/>
</dbReference>
<organism evidence="13 14">
    <name type="scientific">Proteiniphilum saccharofermentans</name>
    <dbReference type="NCBI Taxonomy" id="1642647"/>
    <lineage>
        <taxon>Bacteria</taxon>
        <taxon>Pseudomonadati</taxon>
        <taxon>Bacteroidota</taxon>
        <taxon>Bacteroidia</taxon>
        <taxon>Bacteroidales</taxon>
        <taxon>Dysgonomonadaceae</taxon>
        <taxon>Proteiniphilum</taxon>
    </lineage>
</organism>
<dbReference type="STRING" id="1642647.PSM36_2345"/>
<dbReference type="Pfam" id="PF03331">
    <property type="entry name" value="LpxC"/>
    <property type="match status" value="2"/>
</dbReference>
<reference evidence="14" key="1">
    <citation type="submission" date="2016-08" db="EMBL/GenBank/DDBJ databases">
        <authorList>
            <person name="Wibberg D."/>
        </authorList>
    </citation>
    <scope>NUCLEOTIDE SEQUENCE [LARGE SCALE GENOMIC DNA]</scope>
</reference>
<evidence type="ECO:0000256" key="2">
    <source>
        <dbReference type="ARBA" id="ARBA00002923"/>
    </source>
</evidence>
<dbReference type="PANTHER" id="PTHR33694:SF1">
    <property type="entry name" value="UDP-3-O-ACYL-N-ACETYLGLUCOSAMINE DEACETYLASE 1, MITOCHONDRIAL-RELATED"/>
    <property type="match status" value="1"/>
</dbReference>
<dbReference type="InterPro" id="IPR020568">
    <property type="entry name" value="Ribosomal_Su5_D2-typ_SF"/>
</dbReference>
<evidence type="ECO:0000256" key="10">
    <source>
        <dbReference type="ARBA" id="ARBA00023098"/>
    </source>
</evidence>
<dbReference type="Gene3D" id="3.30.1700.10">
    <property type="entry name" value="lpxc deacetylase, domain 2"/>
    <property type="match status" value="1"/>
</dbReference>
<dbReference type="InterPro" id="IPR015870">
    <property type="entry name" value="UDP-acyl_N-AcGlcN_deAcase_N"/>
</dbReference>
<accession>A0A1R3T212</accession>
<comment type="similarity">
    <text evidence="12">Belongs to the LpxC family.</text>
</comment>
<evidence type="ECO:0000256" key="8">
    <source>
        <dbReference type="ARBA" id="ARBA00022801"/>
    </source>
</evidence>
<comment type="catalytic activity">
    <reaction evidence="11 12">
        <text>a UDP-3-O-[(3R)-3-hydroxyacyl]-N-acetyl-alpha-D-glucosamine + H2O = a UDP-3-O-[(3R)-3-hydroxyacyl]-alpha-D-glucosamine + acetate</text>
        <dbReference type="Rhea" id="RHEA:67816"/>
        <dbReference type="ChEBI" id="CHEBI:15377"/>
        <dbReference type="ChEBI" id="CHEBI:30089"/>
        <dbReference type="ChEBI" id="CHEBI:137740"/>
        <dbReference type="ChEBI" id="CHEBI:173225"/>
        <dbReference type="EC" id="3.5.1.108"/>
    </reaction>
</comment>
<evidence type="ECO:0000256" key="5">
    <source>
        <dbReference type="ARBA" id="ARBA00022516"/>
    </source>
</evidence>
<keyword evidence="9 12" id="KW-0862">Zinc</keyword>
<keyword evidence="7 12" id="KW-0479">Metal-binding</keyword>
<dbReference type="GO" id="GO:0016020">
    <property type="term" value="C:membrane"/>
    <property type="evidence" value="ECO:0007669"/>
    <property type="project" value="GOC"/>
</dbReference>
<dbReference type="HAMAP" id="MF_00388">
    <property type="entry name" value="LpxC"/>
    <property type="match status" value="1"/>
</dbReference>
<evidence type="ECO:0000256" key="9">
    <source>
        <dbReference type="ARBA" id="ARBA00022833"/>
    </source>
</evidence>
<dbReference type="KEGG" id="psac:PSM36_2345"/>
<dbReference type="GO" id="GO:0046872">
    <property type="term" value="F:metal ion binding"/>
    <property type="evidence" value="ECO:0007669"/>
    <property type="project" value="UniProtKB-KW"/>
</dbReference>
<keyword evidence="10 12" id="KW-0443">Lipid metabolism</keyword>
<evidence type="ECO:0000256" key="3">
    <source>
        <dbReference type="ARBA" id="ARBA00005002"/>
    </source>
</evidence>
<name>A0A1R3T212_9BACT</name>
<dbReference type="GO" id="GO:0103117">
    <property type="term" value="F:UDP-3-O-acyl-N-acetylglucosamine deacetylase activity"/>
    <property type="evidence" value="ECO:0007669"/>
    <property type="project" value="UniProtKB-UniRule"/>
</dbReference>